<feature type="transmembrane region" description="Helical" evidence="5">
    <location>
        <begin position="92"/>
        <end position="112"/>
    </location>
</feature>
<feature type="transmembrane region" description="Helical" evidence="5">
    <location>
        <begin position="50"/>
        <end position="71"/>
    </location>
</feature>
<dbReference type="PANTHER" id="PTHR23502">
    <property type="entry name" value="MAJOR FACILITATOR SUPERFAMILY"/>
    <property type="match status" value="1"/>
</dbReference>
<comment type="caution">
    <text evidence="6">The sequence shown here is derived from an EMBL/GenBank/DDBJ whole genome shotgun (WGS) entry which is preliminary data.</text>
</comment>
<reference evidence="6 7" key="1">
    <citation type="submission" date="2023-08" db="EMBL/GenBank/DDBJ databases">
        <title>Black Yeasts Isolated from many extreme environments.</title>
        <authorList>
            <person name="Coleine C."/>
            <person name="Stajich J.E."/>
            <person name="Selbmann L."/>
        </authorList>
    </citation>
    <scope>NUCLEOTIDE SEQUENCE [LARGE SCALE GENOMIC DNA]</scope>
    <source>
        <strain evidence="6 7">CCFEE 6328</strain>
    </source>
</reference>
<keyword evidence="2 5" id="KW-0812">Transmembrane</keyword>
<proteinExistence type="predicted"/>
<keyword evidence="7" id="KW-1185">Reference proteome</keyword>
<name>A0ABR0IY15_9EURO</name>
<feature type="transmembrane region" description="Helical" evidence="5">
    <location>
        <begin position="118"/>
        <end position="138"/>
    </location>
</feature>
<dbReference type="Gene3D" id="1.20.1250.20">
    <property type="entry name" value="MFS general substrate transporter like domains"/>
    <property type="match status" value="1"/>
</dbReference>
<evidence type="ECO:0000313" key="7">
    <source>
        <dbReference type="Proteomes" id="UP001345691"/>
    </source>
</evidence>
<dbReference type="InterPro" id="IPR036259">
    <property type="entry name" value="MFS_trans_sf"/>
</dbReference>
<dbReference type="PANTHER" id="PTHR23502:SF149">
    <property type="entry name" value="TRANSPORTER, PUTATIVE-RELATED"/>
    <property type="match status" value="1"/>
</dbReference>
<evidence type="ECO:0008006" key="8">
    <source>
        <dbReference type="Google" id="ProtNLM"/>
    </source>
</evidence>
<evidence type="ECO:0000256" key="3">
    <source>
        <dbReference type="ARBA" id="ARBA00022989"/>
    </source>
</evidence>
<dbReference type="EMBL" id="JAVRRF010000039">
    <property type="protein sequence ID" value="KAK5050247.1"/>
    <property type="molecule type" value="Genomic_DNA"/>
</dbReference>
<comment type="subcellular location">
    <subcellularLocation>
        <location evidence="1">Membrane</location>
        <topology evidence="1">Multi-pass membrane protein</topology>
    </subcellularLocation>
</comment>
<sequence length="180" mass="20562">MTYAKIYKRRILSWRDPFSLEEESNKLQWRPQYRMNFNEEDVFSARWFEAFAVFAGCLSGLFTAGPLSDWISARATKMNDGIREPEMRLPTLIPYVLLMILGNTITAVGYARDWPWEVIVIIGFTCSGIQVTSLNSIASTYAIDSYRPVAGSLFVSITVYKNLWGYGFGKFIEPWIAKPG</sequence>
<evidence type="ECO:0000256" key="2">
    <source>
        <dbReference type="ARBA" id="ARBA00022692"/>
    </source>
</evidence>
<evidence type="ECO:0000313" key="6">
    <source>
        <dbReference type="EMBL" id="KAK5050247.1"/>
    </source>
</evidence>
<evidence type="ECO:0000256" key="4">
    <source>
        <dbReference type="ARBA" id="ARBA00023136"/>
    </source>
</evidence>
<gene>
    <name evidence="6" type="ORF">LTR69_010735</name>
</gene>
<evidence type="ECO:0000256" key="1">
    <source>
        <dbReference type="ARBA" id="ARBA00004141"/>
    </source>
</evidence>
<evidence type="ECO:0000256" key="5">
    <source>
        <dbReference type="SAM" id="Phobius"/>
    </source>
</evidence>
<dbReference type="Proteomes" id="UP001345691">
    <property type="component" value="Unassembled WGS sequence"/>
</dbReference>
<dbReference type="SUPFAM" id="SSF103473">
    <property type="entry name" value="MFS general substrate transporter"/>
    <property type="match status" value="1"/>
</dbReference>
<keyword evidence="3 5" id="KW-1133">Transmembrane helix</keyword>
<keyword evidence="4 5" id="KW-0472">Membrane</keyword>
<organism evidence="6 7">
    <name type="scientific">Exophiala sideris</name>
    <dbReference type="NCBI Taxonomy" id="1016849"/>
    <lineage>
        <taxon>Eukaryota</taxon>
        <taxon>Fungi</taxon>
        <taxon>Dikarya</taxon>
        <taxon>Ascomycota</taxon>
        <taxon>Pezizomycotina</taxon>
        <taxon>Eurotiomycetes</taxon>
        <taxon>Chaetothyriomycetidae</taxon>
        <taxon>Chaetothyriales</taxon>
        <taxon>Herpotrichiellaceae</taxon>
        <taxon>Exophiala</taxon>
    </lineage>
</organism>
<accession>A0ABR0IY15</accession>
<protein>
    <recommendedName>
        <fullName evidence="8">Major facilitator superfamily (MFS) profile domain-containing protein</fullName>
    </recommendedName>
</protein>